<evidence type="ECO:0000313" key="6">
    <source>
        <dbReference type="EMBL" id="KAG6376057.1"/>
    </source>
</evidence>
<evidence type="ECO:0000256" key="3">
    <source>
        <dbReference type="RuleBase" id="RU368089"/>
    </source>
</evidence>
<proteinExistence type="inferred from homology"/>
<evidence type="ECO:0000256" key="2">
    <source>
        <dbReference type="ARBA" id="ARBA00023295"/>
    </source>
</evidence>
<dbReference type="GO" id="GO:0004573">
    <property type="term" value="F:Glc3Man9GlcNAc2 oligosaccharide glucosidase activity"/>
    <property type="evidence" value="ECO:0007669"/>
    <property type="project" value="UniProtKB-UniRule"/>
</dbReference>
<dbReference type="EMBL" id="JAGFBS010000012">
    <property type="protein sequence ID" value="KAG6376057.1"/>
    <property type="molecule type" value="Genomic_DNA"/>
</dbReference>
<keyword evidence="7" id="KW-1185">Reference proteome</keyword>
<evidence type="ECO:0000259" key="5">
    <source>
        <dbReference type="Pfam" id="PF16923"/>
    </source>
</evidence>
<dbReference type="InterPro" id="IPR004888">
    <property type="entry name" value="Glycoside_hydrolase_63"/>
</dbReference>
<keyword evidence="1 3" id="KW-0378">Hydrolase</keyword>
<dbReference type="GO" id="GO:0009311">
    <property type="term" value="P:oligosaccharide metabolic process"/>
    <property type="evidence" value="ECO:0007669"/>
    <property type="project" value="UniProtKB-UniRule"/>
</dbReference>
<protein>
    <recommendedName>
        <fullName evidence="3">Mannosyl-oligosaccharide glucosidase</fullName>
        <ecNumber evidence="3">3.2.1.106</ecNumber>
    </recommendedName>
</protein>
<dbReference type="OrthoDB" id="410058at2759"/>
<sequence length="76" mass="8827">MMQLFWLLLFLLPCRIFSLPQNVTEDLQWGTYRPGLYFGVRPRLPKSLVTGLIWFGTQNYQSFGSAPHLAVYLVYG</sequence>
<comment type="caution">
    <text evidence="6">The sequence shown here is derived from an EMBL/GenBank/DDBJ whole genome shotgun (WGS) entry which is preliminary data.</text>
</comment>
<gene>
    <name evidence="6" type="ORF">JVT61DRAFT_2025</name>
</gene>
<feature type="domain" description="Glycosyl hydrolase family 63 N-terminal" evidence="5">
    <location>
        <begin position="27"/>
        <end position="68"/>
    </location>
</feature>
<comment type="catalytic activity">
    <reaction evidence="3">
        <text>N(4)-(alpha-D-Glc-(1-&gt;2)-alpha-D-Glc-(1-&gt;3)-alpha-D-Glc-(1-&gt;3)-alpha-D-Man-(1-&gt;2)-alpha-D-Man-(1-&gt;2)-alpha-D-Man-(1-&gt;3)-[alpha-D-Man-(1-&gt;2)-alpha-D-Man-(1-&gt;3)-[alpha-D-Man-(1-&gt;2)-alpha-D-Man-(1-&gt;6)]-alpha-D-Man-(1-&gt;6)]-beta-D-Man-(1-&gt;4)-beta-D-GlcNAc-(1-&gt;4)-beta-D-GlcNAc)-L-asparaginyl-[protein] + H2O = N(4)-(alpha-D-Glc-(1-&gt;3)-alpha-D-Glc-(1-&gt;3)-alpha-D-Man-(1-&gt;2)-alpha-D-Man-(1-&gt;2)-alpha-D-Man-(1-&gt;3)-[alpha-D-Man-(1-&gt;2)-alpha-D-Man-(1-&gt;3)-[alpha-D-Man-(1-&gt;2)-alpha-D-Man-(1-&gt;6)]-alpha-D-Man-(1-&gt;6)]-beta-D-Man-(1-&gt;4)-beta-D-GlcNAc-(1-&gt;4)-beta-D-GlcNAc)-L-asparaginyl-[protein] + beta-D-glucose</text>
        <dbReference type="Rhea" id="RHEA:55988"/>
        <dbReference type="Rhea" id="RHEA-COMP:12806"/>
        <dbReference type="Rhea" id="RHEA-COMP:14355"/>
        <dbReference type="ChEBI" id="CHEBI:15377"/>
        <dbReference type="ChEBI" id="CHEBI:15903"/>
        <dbReference type="ChEBI" id="CHEBI:59082"/>
        <dbReference type="ChEBI" id="CHEBI:132537"/>
        <dbReference type="EC" id="3.2.1.106"/>
    </reaction>
</comment>
<dbReference type="GO" id="GO:0006487">
    <property type="term" value="P:protein N-linked glycosylation"/>
    <property type="evidence" value="ECO:0007669"/>
    <property type="project" value="UniProtKB-UniRule"/>
</dbReference>
<comment type="subcellular location">
    <subcellularLocation>
        <location evidence="3">Endoplasmic reticulum membrane</location>
        <topology evidence="3">Single-pass type II membrane protein</topology>
    </subcellularLocation>
</comment>
<keyword evidence="4" id="KW-0732">Signal</keyword>
<feature type="signal peptide" evidence="4">
    <location>
        <begin position="1"/>
        <end position="18"/>
    </location>
</feature>
<dbReference type="PANTHER" id="PTHR10412">
    <property type="entry name" value="MANNOSYL-OLIGOSACCHARIDE GLUCOSIDASE"/>
    <property type="match status" value="1"/>
</dbReference>
<dbReference type="Gene3D" id="2.70.98.110">
    <property type="entry name" value="Glycosyl hydrolase family 63, N-terminal domain"/>
    <property type="match status" value="1"/>
</dbReference>
<comment type="similarity">
    <text evidence="3">Belongs to the glycosyl hydrolase 63 family.</text>
</comment>
<dbReference type="EC" id="3.2.1.106" evidence="3"/>
<dbReference type="Proteomes" id="UP000683000">
    <property type="component" value="Unassembled WGS sequence"/>
</dbReference>
<comment type="function">
    <text evidence="3">Cleaves the distal alpha 1,2-linked glucose residue from the Glc(3)Man(9)GlcNAc(2) oligosaccharide precursor.</text>
</comment>
<dbReference type="InterPro" id="IPR038518">
    <property type="entry name" value="Glyco_hydro_63N_sf"/>
</dbReference>
<dbReference type="GO" id="GO:0005789">
    <property type="term" value="C:endoplasmic reticulum membrane"/>
    <property type="evidence" value="ECO:0007669"/>
    <property type="project" value="UniProtKB-SubCell"/>
</dbReference>
<organism evidence="6 7">
    <name type="scientific">Boletus reticuloceps</name>
    <dbReference type="NCBI Taxonomy" id="495285"/>
    <lineage>
        <taxon>Eukaryota</taxon>
        <taxon>Fungi</taxon>
        <taxon>Dikarya</taxon>
        <taxon>Basidiomycota</taxon>
        <taxon>Agaricomycotina</taxon>
        <taxon>Agaricomycetes</taxon>
        <taxon>Agaricomycetidae</taxon>
        <taxon>Boletales</taxon>
        <taxon>Boletineae</taxon>
        <taxon>Boletaceae</taxon>
        <taxon>Boletoideae</taxon>
        <taxon>Boletus</taxon>
    </lineage>
</organism>
<dbReference type="PANTHER" id="PTHR10412:SF11">
    <property type="entry name" value="MANNOSYL-OLIGOSACCHARIDE GLUCOSIDASE"/>
    <property type="match status" value="1"/>
</dbReference>
<dbReference type="AlphaFoldDB" id="A0A8I2YSL1"/>
<keyword evidence="2 3" id="KW-0326">Glycosidase</keyword>
<feature type="chain" id="PRO_5034171797" description="Mannosyl-oligosaccharide glucosidase" evidence="4">
    <location>
        <begin position="19"/>
        <end position="76"/>
    </location>
</feature>
<dbReference type="InterPro" id="IPR031631">
    <property type="entry name" value="Glyco_hydro_63N"/>
</dbReference>
<accession>A0A8I2YSL1</accession>
<reference evidence="6" key="1">
    <citation type="submission" date="2021-03" db="EMBL/GenBank/DDBJ databases">
        <title>Evolutionary innovations through gain and loss of genes in the ectomycorrhizal Boletales.</title>
        <authorList>
            <person name="Wu G."/>
            <person name="Miyauchi S."/>
            <person name="Morin E."/>
            <person name="Yang Z.-L."/>
            <person name="Xu J."/>
            <person name="Martin F.M."/>
        </authorList>
    </citation>
    <scope>NUCLEOTIDE SEQUENCE</scope>
    <source>
        <strain evidence="6">BR01</strain>
    </source>
</reference>
<dbReference type="Pfam" id="PF16923">
    <property type="entry name" value="Glyco_hydro_63N"/>
    <property type="match status" value="1"/>
</dbReference>
<evidence type="ECO:0000256" key="4">
    <source>
        <dbReference type="SAM" id="SignalP"/>
    </source>
</evidence>
<name>A0A8I2YSL1_9AGAM</name>
<evidence type="ECO:0000256" key="1">
    <source>
        <dbReference type="ARBA" id="ARBA00022801"/>
    </source>
</evidence>
<evidence type="ECO:0000313" key="7">
    <source>
        <dbReference type="Proteomes" id="UP000683000"/>
    </source>
</evidence>
<keyword evidence="3" id="KW-0256">Endoplasmic reticulum</keyword>